<evidence type="ECO:0000259" key="6">
    <source>
        <dbReference type="PROSITE" id="PS50808"/>
    </source>
</evidence>
<feature type="compositionally biased region" description="Acidic residues" evidence="5">
    <location>
        <begin position="134"/>
        <end position="146"/>
    </location>
</feature>
<keyword evidence="2 4" id="KW-0863">Zinc-finger</keyword>
<feature type="domain" description="BED-type" evidence="6">
    <location>
        <begin position="160"/>
        <end position="205"/>
    </location>
</feature>
<keyword evidence="8" id="KW-1185">Reference proteome</keyword>
<accession>A0AAU9S1Z1</accession>
<evidence type="ECO:0000256" key="2">
    <source>
        <dbReference type="ARBA" id="ARBA00022771"/>
    </source>
</evidence>
<dbReference type="AlphaFoldDB" id="A0AAU9S1Z1"/>
<reference evidence="7 8" key="1">
    <citation type="submission" date="2022-03" db="EMBL/GenBank/DDBJ databases">
        <authorList>
            <person name="Nunn A."/>
            <person name="Chopra R."/>
            <person name="Nunn A."/>
            <person name="Contreras Garrido A."/>
        </authorList>
    </citation>
    <scope>NUCLEOTIDE SEQUENCE [LARGE SCALE GENOMIC DNA]</scope>
</reference>
<gene>
    <name evidence="7" type="ORF">TAV2_LOCUS11789</name>
</gene>
<keyword evidence="3" id="KW-0862">Zinc</keyword>
<evidence type="ECO:0000313" key="8">
    <source>
        <dbReference type="Proteomes" id="UP000836841"/>
    </source>
</evidence>
<evidence type="ECO:0000256" key="1">
    <source>
        <dbReference type="ARBA" id="ARBA00022723"/>
    </source>
</evidence>
<keyword evidence="1" id="KW-0479">Metal-binding</keyword>
<dbReference type="InterPro" id="IPR003656">
    <property type="entry name" value="Znf_BED"/>
</dbReference>
<dbReference type="GO" id="GO:0006357">
    <property type="term" value="P:regulation of transcription by RNA polymerase II"/>
    <property type="evidence" value="ECO:0007669"/>
    <property type="project" value="TreeGrafter"/>
</dbReference>
<dbReference type="Proteomes" id="UP000836841">
    <property type="component" value="Chromosome 3"/>
</dbReference>
<name>A0AAU9S1Z1_THLAR</name>
<evidence type="ECO:0000313" key="7">
    <source>
        <dbReference type="EMBL" id="CAH2052993.1"/>
    </source>
</evidence>
<feature type="compositionally biased region" description="Basic and acidic residues" evidence="5">
    <location>
        <begin position="147"/>
        <end position="158"/>
    </location>
</feature>
<evidence type="ECO:0000256" key="5">
    <source>
        <dbReference type="SAM" id="MobiDB-lite"/>
    </source>
</evidence>
<dbReference type="InterPro" id="IPR036236">
    <property type="entry name" value="Znf_C2H2_sf"/>
</dbReference>
<protein>
    <recommendedName>
        <fullName evidence="6">BED-type domain-containing protein</fullName>
    </recommendedName>
</protein>
<feature type="region of interest" description="Disordered" evidence="5">
    <location>
        <begin position="25"/>
        <end position="158"/>
    </location>
</feature>
<feature type="compositionally biased region" description="Basic and acidic residues" evidence="5">
    <location>
        <begin position="60"/>
        <end position="74"/>
    </location>
</feature>
<dbReference type="GO" id="GO:0008270">
    <property type="term" value="F:zinc ion binding"/>
    <property type="evidence" value="ECO:0007669"/>
    <property type="project" value="UniProtKB-KW"/>
</dbReference>
<dbReference type="InterPro" id="IPR053031">
    <property type="entry name" value="Cuticle_assoc_protein"/>
</dbReference>
<evidence type="ECO:0000256" key="4">
    <source>
        <dbReference type="PROSITE-ProRule" id="PRU00027"/>
    </source>
</evidence>
<dbReference type="PANTHER" id="PTHR34396">
    <property type="entry name" value="OS03G0264950 PROTEIN-RELATED"/>
    <property type="match status" value="1"/>
</dbReference>
<dbReference type="PROSITE" id="PS50808">
    <property type="entry name" value="ZF_BED"/>
    <property type="match status" value="1"/>
</dbReference>
<evidence type="ECO:0000256" key="3">
    <source>
        <dbReference type="ARBA" id="ARBA00022833"/>
    </source>
</evidence>
<dbReference type="SUPFAM" id="SSF57667">
    <property type="entry name" value="beta-beta-alpha zinc fingers"/>
    <property type="match status" value="1"/>
</dbReference>
<dbReference type="GO" id="GO:1990837">
    <property type="term" value="F:sequence-specific double-stranded DNA binding"/>
    <property type="evidence" value="ECO:0007669"/>
    <property type="project" value="TreeGrafter"/>
</dbReference>
<dbReference type="GO" id="GO:0005634">
    <property type="term" value="C:nucleus"/>
    <property type="evidence" value="ECO:0007669"/>
    <property type="project" value="TreeGrafter"/>
</dbReference>
<dbReference type="SMART" id="SM00614">
    <property type="entry name" value="ZnF_BED"/>
    <property type="match status" value="1"/>
</dbReference>
<dbReference type="PANTHER" id="PTHR34396:SF24">
    <property type="entry name" value="BED-TYPE DOMAIN-CONTAINING PROTEIN"/>
    <property type="match status" value="1"/>
</dbReference>
<organism evidence="7 8">
    <name type="scientific">Thlaspi arvense</name>
    <name type="common">Field penny-cress</name>
    <dbReference type="NCBI Taxonomy" id="13288"/>
    <lineage>
        <taxon>Eukaryota</taxon>
        <taxon>Viridiplantae</taxon>
        <taxon>Streptophyta</taxon>
        <taxon>Embryophyta</taxon>
        <taxon>Tracheophyta</taxon>
        <taxon>Spermatophyta</taxon>
        <taxon>Magnoliopsida</taxon>
        <taxon>eudicotyledons</taxon>
        <taxon>Gunneridae</taxon>
        <taxon>Pentapetalae</taxon>
        <taxon>rosids</taxon>
        <taxon>malvids</taxon>
        <taxon>Brassicales</taxon>
        <taxon>Brassicaceae</taxon>
        <taxon>Thlaspideae</taxon>
        <taxon>Thlaspi</taxon>
    </lineage>
</organism>
<proteinExistence type="predicted"/>
<sequence>MNLNSGDDECLRSVDFESQKLINSLNAEEERANADGGSQPRKVRKKRFIQVEDVEDDSETEHTPKARLVEDRRKSSQLNKRKPQLVDIEDDDAETEFTPQSRKRNQDEVRNRKQQVFDGESSQPNKKKKKIVDSDSEDESNGESDVDDKGKSSDKKRESRKWSAVWNDFVVITKEDGSQKAQCKHCKKEYKHQSHKNGTATLGRHSKRCSLTPRTSGDIGNMMINTEAKLQARKIDHLVFREMVAKTIIQHDLPFAYVEYERVRAVWKYLNADVKFISRNTAAADVYRFYEDETANLKMELASLPGRISFTSDLWPAITHEGYVCLTAH</sequence>
<dbReference type="EMBL" id="OU466859">
    <property type="protein sequence ID" value="CAH2052993.1"/>
    <property type="molecule type" value="Genomic_DNA"/>
</dbReference>